<reference evidence="1 2" key="1">
    <citation type="submission" date="2015-01" db="EMBL/GenBank/DDBJ databases">
        <title>The Genome Sequence of Ochroconis gallopava CBS43764.</title>
        <authorList>
            <consortium name="The Broad Institute Genomics Platform"/>
            <person name="Cuomo C."/>
            <person name="de Hoog S."/>
            <person name="Gorbushina A."/>
            <person name="Stielow B."/>
            <person name="Teixiera M."/>
            <person name="Abouelleil A."/>
            <person name="Chapman S.B."/>
            <person name="Priest M."/>
            <person name="Young S.K."/>
            <person name="Wortman J."/>
            <person name="Nusbaum C."/>
            <person name="Birren B."/>
        </authorList>
    </citation>
    <scope>NUCLEOTIDE SEQUENCE [LARGE SCALE GENOMIC DNA]</scope>
    <source>
        <strain evidence="1 2">CBS 43764</strain>
    </source>
</reference>
<keyword evidence="2" id="KW-1185">Reference proteome</keyword>
<dbReference type="HOGENOM" id="CLU_2005668_0_0_1"/>
<evidence type="ECO:0000313" key="2">
    <source>
        <dbReference type="Proteomes" id="UP000053259"/>
    </source>
</evidence>
<dbReference type="Proteomes" id="UP000053259">
    <property type="component" value="Unassembled WGS sequence"/>
</dbReference>
<dbReference type="VEuPathDB" id="FungiDB:PV09_09561"/>
<proteinExistence type="predicted"/>
<name>A0A0D1YD75_9PEZI</name>
<dbReference type="OrthoDB" id="3788720at2759"/>
<dbReference type="EMBL" id="KN847608">
    <property type="protein sequence ID" value="KIV98681.1"/>
    <property type="molecule type" value="Genomic_DNA"/>
</dbReference>
<dbReference type="AlphaFoldDB" id="A0A0D1YD75"/>
<protein>
    <submittedName>
        <fullName evidence="1">Uncharacterized protein</fullName>
    </submittedName>
</protein>
<sequence>MTITSSPIEGMHKVLKDYLMTSQGDLLHVVGRIEQMVQCQYNKYRKEIASAKHSLKFKHSLEAMPFLPPRIHKVITPPAIDHIREQDLLRQKETKPRQGGYSCSGLVQKTNGLPCHHIIQIIIL</sequence>
<gene>
    <name evidence="1" type="ORF">PV09_09561</name>
</gene>
<evidence type="ECO:0000313" key="1">
    <source>
        <dbReference type="EMBL" id="KIV98681.1"/>
    </source>
</evidence>
<dbReference type="RefSeq" id="XP_016208551.1">
    <property type="nucleotide sequence ID" value="XM_016363638.1"/>
</dbReference>
<organism evidence="1 2">
    <name type="scientific">Verruconis gallopava</name>
    <dbReference type="NCBI Taxonomy" id="253628"/>
    <lineage>
        <taxon>Eukaryota</taxon>
        <taxon>Fungi</taxon>
        <taxon>Dikarya</taxon>
        <taxon>Ascomycota</taxon>
        <taxon>Pezizomycotina</taxon>
        <taxon>Dothideomycetes</taxon>
        <taxon>Pleosporomycetidae</taxon>
        <taxon>Venturiales</taxon>
        <taxon>Sympoventuriaceae</taxon>
        <taxon>Verruconis</taxon>
    </lineage>
</organism>
<accession>A0A0D1YD75</accession>
<dbReference type="InParanoid" id="A0A0D1YD75"/>
<dbReference type="GeneID" id="27317534"/>